<evidence type="ECO:0000256" key="9">
    <source>
        <dbReference type="SAM" id="MobiDB-lite"/>
    </source>
</evidence>
<dbReference type="GO" id="GO:0004312">
    <property type="term" value="F:fatty acid synthase activity"/>
    <property type="evidence" value="ECO:0007669"/>
    <property type="project" value="TreeGrafter"/>
</dbReference>
<dbReference type="InterPro" id="IPR002364">
    <property type="entry name" value="Quin_OxRdtase/zeta-crystal_CS"/>
</dbReference>
<dbReference type="InterPro" id="IPR020806">
    <property type="entry name" value="PKS_PP-bd"/>
</dbReference>
<keyword evidence="14" id="KW-1185">Reference proteome</keyword>
<evidence type="ECO:0000256" key="2">
    <source>
        <dbReference type="ARBA" id="ARBA00022553"/>
    </source>
</evidence>
<dbReference type="CDD" id="cd00833">
    <property type="entry name" value="PKS"/>
    <property type="match status" value="1"/>
</dbReference>
<dbReference type="InterPro" id="IPR016039">
    <property type="entry name" value="Thiolase-like"/>
</dbReference>
<feature type="active site" description="Proton donor; for dehydratase activity" evidence="8">
    <location>
        <position position="1185"/>
    </location>
</feature>
<dbReference type="InterPro" id="IPR042104">
    <property type="entry name" value="PKS_dehydratase_sf"/>
</dbReference>
<dbReference type="Proteomes" id="UP000566819">
    <property type="component" value="Unassembled WGS sequence"/>
</dbReference>
<dbReference type="Gene3D" id="3.40.50.720">
    <property type="entry name" value="NAD(P)-binding Rossmann-like Domain"/>
    <property type="match status" value="2"/>
</dbReference>
<feature type="active site" description="Proton acceptor; for dehydratase activity" evidence="8">
    <location>
        <position position="993"/>
    </location>
</feature>
<evidence type="ECO:0000256" key="7">
    <source>
        <dbReference type="ARBA" id="ARBA00023315"/>
    </source>
</evidence>
<dbReference type="SUPFAM" id="SSF47336">
    <property type="entry name" value="ACP-like"/>
    <property type="match status" value="1"/>
</dbReference>
<dbReference type="InterPro" id="IPR013968">
    <property type="entry name" value="PKS_KR"/>
</dbReference>
<evidence type="ECO:0000259" key="11">
    <source>
        <dbReference type="PROSITE" id="PS52004"/>
    </source>
</evidence>
<dbReference type="GO" id="GO:0016491">
    <property type="term" value="F:oxidoreductase activity"/>
    <property type="evidence" value="ECO:0007669"/>
    <property type="project" value="UniProtKB-KW"/>
</dbReference>
<dbReference type="Pfam" id="PF21089">
    <property type="entry name" value="PKS_DH_N"/>
    <property type="match status" value="1"/>
</dbReference>
<feature type="domain" description="PKS/mFAS DH" evidence="12">
    <location>
        <begin position="961"/>
        <end position="1278"/>
    </location>
</feature>
<keyword evidence="7" id="KW-0012">Acyltransferase</keyword>
<dbReference type="SUPFAM" id="SSF51735">
    <property type="entry name" value="NAD(P)-binding Rossmann-fold domains"/>
    <property type="match status" value="2"/>
</dbReference>
<dbReference type="InterPro" id="IPR029063">
    <property type="entry name" value="SAM-dependent_MTases_sf"/>
</dbReference>
<feature type="region of interest" description="N-terminal hotdog fold" evidence="8">
    <location>
        <begin position="961"/>
        <end position="1094"/>
    </location>
</feature>
<dbReference type="InterPro" id="IPR032821">
    <property type="entry name" value="PKS_assoc"/>
</dbReference>
<dbReference type="InterPro" id="IPR018201">
    <property type="entry name" value="Ketoacyl_synth_AS"/>
</dbReference>
<evidence type="ECO:0000259" key="12">
    <source>
        <dbReference type="PROSITE" id="PS52019"/>
    </source>
</evidence>
<dbReference type="InterPro" id="IPR014030">
    <property type="entry name" value="Ketoacyl_synth_N"/>
</dbReference>
<organism evidence="13 14">
    <name type="scientific">Cudoniella acicularis</name>
    <dbReference type="NCBI Taxonomy" id="354080"/>
    <lineage>
        <taxon>Eukaryota</taxon>
        <taxon>Fungi</taxon>
        <taxon>Dikarya</taxon>
        <taxon>Ascomycota</taxon>
        <taxon>Pezizomycotina</taxon>
        <taxon>Leotiomycetes</taxon>
        <taxon>Helotiales</taxon>
        <taxon>Tricladiaceae</taxon>
        <taxon>Cudoniella</taxon>
    </lineage>
</organism>
<keyword evidence="6" id="KW-0511">Multifunctional enzyme</keyword>
<dbReference type="InterPro" id="IPR016035">
    <property type="entry name" value="Acyl_Trfase/lysoPLipase"/>
</dbReference>
<dbReference type="InterPro" id="IPR056501">
    <property type="entry name" value="NAD-bd_HRPKS_sdrA"/>
</dbReference>
<dbReference type="PROSITE" id="PS01162">
    <property type="entry name" value="QOR_ZETA_CRYSTAL"/>
    <property type="match status" value="1"/>
</dbReference>
<dbReference type="SUPFAM" id="SSF55048">
    <property type="entry name" value="Probable ACP-binding domain of malonyl-CoA ACP transacylase"/>
    <property type="match status" value="1"/>
</dbReference>
<dbReference type="GO" id="GO:0044550">
    <property type="term" value="P:secondary metabolite biosynthetic process"/>
    <property type="evidence" value="ECO:0007669"/>
    <property type="project" value="TreeGrafter"/>
</dbReference>
<dbReference type="PANTHER" id="PTHR43775:SF29">
    <property type="entry name" value="ASPERFURANONE POLYKETIDE SYNTHASE AFOG-RELATED"/>
    <property type="match status" value="1"/>
</dbReference>
<sequence length="2613" mass="287862">MNGNSNMNGNLNVNGGHWVENFKNSATDGYLTQKKGLDDDILEGLAIVGFALRFPQEAVDAESFWTMLMEGRCAMTEFPSDRINLDAFYHPDSDRLGTIPLKGGHFLQEAVDVFDATFFSITGEEAAGLDPQHRILLETTYLALENAGIPMEKIARTKTSVHTGCFTSDYTSLFSKDPDVPSKYAGVGTAAAMLANRISWFFDLTGPSVNLDSACSSSMMALDIACQGLWNGDIPMAIVAGSNLVFGLDYFACLSNMGFLSTSSRCFSFDNRANGYARGEGVGVLIIKRIRDAIRDGDPIRAVIRSTGSNQDGHTPGVTQPSKDSQEQLIRDTYSKAGLSMHNTMFFESHGTGTLIGDPTEASAIGAAFGRQHTEDQPLIIGAVKANIGHLEGASGVAGFPSQALPWPTTGLRRASVNSFGFGGANSHAILDDAYHYLLERSLTSSYSLNGFNNHPTTEYKANRNTNEEASIEPKLLVWSASEEEGLDRLAAVYSKHFERLALQESEVQVYLTNLAYTLSMRRSSLSWKSFTVTNSPSKLGNLQDLLSKPVRSSLSSNIGFVFTGQGAQWPKMGEGLLVYPTFRKSLEEADGYLRAIGCEWSLLDELLKEKTISQINSPAYSQPLCTALQVALVDLLKSFGVVPSGVVGHSSGEIAAAYATGAISNQSALKIAYHRGKLTAALLDSPSSEGAMMAVGLSEEDIKPYLTQLPLVDGYPGVIVGCINSSKNITLSGNPSRIDFLKTLLDADLVFARKLQVNAAYHSPYMEKIASQYLDSIQDIYPGDTSDEFPMMISSVTGAQISGEQLRMASYWVQNMVSQVQFMQALKGLCSYSSKRTVKKIDGSHRNKVSIDTLLEIGPHSALHGPIKDILREVLVDKRISYASLLSRGVSAMETMLEACGLLHCVGYPIILEQVNRLSSKPCLNVLSDLPAYPFNHFHSYWYESRLSSNGYRLRKVGPHDLLGTIVPDWNPSEARWRNILKSAKLPWIKDHKINGSSIYPAVGMLVMAIEGAKQLADKNKSISGFTIKDAFFSTPVNTALAFEGVETQLHLKSHKNSSDQDDSWSEFKLYTLVGDDWVENCHGSILVEYDRNSREVKEWKEGEASDLHYQNILQHVREQCRHVDTSYMYQRMDDYGYNYGPSFRPLHQISCTDNKEAIAKVRVFEWLPVEYFQPHVIHPTTFDGIFQLIFTALTNGGVEDLPTFIPTHVHKIWVSNSGLSSAKAGVTSAPLDAYVKSSLSGFRLAQSSLFVLDTNGKLCMTVDNLETTIVANISTPNEFSGESQRCYLIDWKPDIQMAQPAQMKSYCESNTDTTTETEEFYRDLTLLLFLFIHRAVDALSTQEPERSPSHIIRYIEWMRKVLLDFQNGTLPDSNLEWIDIARNYPERLEQLCDRLEHSRQGRLFIAIGRNLLKILHGEIDPLTLLFEGDLAKDYYQDIFDSILCISSLRTYVDALAHGNPGQRILEVGAGTGSMTTELLETLLHHGDGEAGAPRYATYDFTDISPSFFEKGKELFKSQASRMNFKVLNIEDDPILQGFDPSQYDLAIAHNVLHATKNLDMTLQNTRKLLKPGGKLILFEVTQPEKLRVAFAFGLLPGWWLGTEEIRNWSPCISKEEWHRTLLKNGFSGSEIVFDDYEDPLCHELSFIISTATATDAMILPSSPPQQFINRICIINGGTPFQTRVTSQIQNKLRTAGNLDCITASLLDPFLSTLGDSTLLVFLPELEKPLLSSLDDQTFQALKSLLSLAVRALWVTCGGGNSPGMPDYGMIEGLARVLRVENRKLSLVTLALEIRENSVGRTVDNIIQVLSGMVHNSSGDYEREYREIDGILQISRVIEAKYLDDQILQKTALNQYKVQPFGYGEALKLTPAVPGLLNNLIFVEDQDYLLPLSPGEIEIEVKAVGINYVTVGRVNQNTIGVECAGIVTRIGCQTPFKKGDHVIAGAHDTFRTFARVPAECAIAVPKDLPFIEAAALPINFITTWHALHEVARIQPGESILIHSGAGGTGQAAIQIAKYKGAEVYTTVGSKEKMDFLMASYRIPRDHIFYSRGTSFAEGVKRATKGRGVDVVLNTLVGEGLVASWELVAPYGRFVEISIKDIEARRKLPMFPFAENVSFSAIDIGALTLSRTLLVRKALEGWMPLYLEGKFHPAQPITRYGLSNVEEAFRSIQSGSTIGKVVVEMSKEDLVTTVMRTRTAYNFSPDATYLICGGLGGIGRSIAKWLVNRGAKHLLLLSRSGSRSDATQTFVAELRSEGINVQIPECDIADPRLLASVLERSAQTMPPVKGCIQAAMVLKASKISQPEQSLVMKLTISQDSVFANMSFESWSAALAPKVQGSWNLHTQLRDLDFFILLSSVTGVLGSVGQANYSAGNTYQDALARYRVSQGQKTVSLDLGAVKGEGFIAENDDVRRRFQAGGYFIEISQEQLFALLDYYCDPSLPLPTSKAMELKYRSIIGLNIPSNLSVEGTEGAHWMHWPLFSHLHQIAGERDATGASSSNTIVNYGTALAGAESLASAGEMIAQMLLQKLSRAFSISEEQMDISDSLHLHGVDSLVAVELRNWFGKEFGADVAIFDLLRGANFSTVGMTVAAKSPFCRAIVEKESRAETDV</sequence>
<dbReference type="PROSITE" id="PS50075">
    <property type="entry name" value="CARRIER"/>
    <property type="match status" value="1"/>
</dbReference>
<dbReference type="GO" id="GO:0031177">
    <property type="term" value="F:phosphopantetheine binding"/>
    <property type="evidence" value="ECO:0007669"/>
    <property type="project" value="InterPro"/>
</dbReference>
<dbReference type="InterPro" id="IPR036291">
    <property type="entry name" value="NAD(P)-bd_dom_sf"/>
</dbReference>
<evidence type="ECO:0000313" key="14">
    <source>
        <dbReference type="Proteomes" id="UP000566819"/>
    </source>
</evidence>
<dbReference type="SUPFAM" id="SSF53901">
    <property type="entry name" value="Thiolase-like"/>
    <property type="match status" value="1"/>
</dbReference>
<reference evidence="13 14" key="1">
    <citation type="submission" date="2020-03" db="EMBL/GenBank/DDBJ databases">
        <title>Draft Genome Sequence of Cudoniella acicularis.</title>
        <authorList>
            <person name="Buettner E."/>
            <person name="Kellner H."/>
        </authorList>
    </citation>
    <scope>NUCLEOTIDE SEQUENCE [LARGE SCALE GENOMIC DNA]</scope>
    <source>
        <strain evidence="13 14">DSM 108380</strain>
    </source>
</reference>
<dbReference type="PROSITE" id="PS52004">
    <property type="entry name" value="KS3_2"/>
    <property type="match status" value="1"/>
</dbReference>
<evidence type="ECO:0000259" key="10">
    <source>
        <dbReference type="PROSITE" id="PS50075"/>
    </source>
</evidence>
<dbReference type="Pfam" id="PF00698">
    <property type="entry name" value="Acyl_transf_1"/>
    <property type="match status" value="1"/>
</dbReference>
<dbReference type="Pfam" id="PF14765">
    <property type="entry name" value="PS-DH"/>
    <property type="match status" value="1"/>
</dbReference>
<dbReference type="SMART" id="SM00827">
    <property type="entry name" value="PKS_AT"/>
    <property type="match status" value="1"/>
</dbReference>
<evidence type="ECO:0000256" key="3">
    <source>
        <dbReference type="ARBA" id="ARBA00022679"/>
    </source>
</evidence>
<dbReference type="SMART" id="SM00826">
    <property type="entry name" value="PKS_DH"/>
    <property type="match status" value="1"/>
</dbReference>
<accession>A0A8H4RFQ8</accession>
<dbReference type="SUPFAM" id="SSF53335">
    <property type="entry name" value="S-adenosyl-L-methionine-dependent methyltransferases"/>
    <property type="match status" value="1"/>
</dbReference>
<dbReference type="InterPro" id="IPR049551">
    <property type="entry name" value="PKS_DH_C"/>
</dbReference>
<evidence type="ECO:0000256" key="5">
    <source>
        <dbReference type="ARBA" id="ARBA00023002"/>
    </source>
</evidence>
<dbReference type="InterPro" id="IPR057326">
    <property type="entry name" value="KR_dom"/>
</dbReference>
<keyword evidence="5" id="KW-0560">Oxidoreductase</keyword>
<dbReference type="Pfam" id="PF23297">
    <property type="entry name" value="ACP_SdgA_C"/>
    <property type="match status" value="1"/>
</dbReference>
<dbReference type="InterPro" id="IPR020841">
    <property type="entry name" value="PKS_Beta-ketoAc_synthase_dom"/>
</dbReference>
<dbReference type="SMART" id="SM00825">
    <property type="entry name" value="PKS_KS"/>
    <property type="match status" value="1"/>
</dbReference>
<dbReference type="FunFam" id="3.40.50.720:FF:000209">
    <property type="entry name" value="Polyketide synthase Pks12"/>
    <property type="match status" value="1"/>
</dbReference>
<keyword evidence="1" id="KW-0596">Phosphopantetheine</keyword>
<dbReference type="GO" id="GO:0008270">
    <property type="term" value="F:zinc ion binding"/>
    <property type="evidence" value="ECO:0007669"/>
    <property type="project" value="InterPro"/>
</dbReference>
<dbReference type="SMART" id="SM00829">
    <property type="entry name" value="PKS_ER"/>
    <property type="match status" value="1"/>
</dbReference>
<feature type="region of interest" description="C-terminal hotdog fold" evidence="8">
    <location>
        <begin position="1120"/>
        <end position="1278"/>
    </location>
</feature>
<evidence type="ECO:0000256" key="8">
    <source>
        <dbReference type="PROSITE-ProRule" id="PRU01363"/>
    </source>
</evidence>
<feature type="domain" description="Ketosynthase family 3 (KS3)" evidence="11">
    <location>
        <begin position="42"/>
        <end position="433"/>
    </location>
</feature>
<evidence type="ECO:0008006" key="15">
    <source>
        <dbReference type="Google" id="ProtNLM"/>
    </source>
</evidence>
<dbReference type="InterPro" id="IPR020807">
    <property type="entry name" value="PKS_DH"/>
</dbReference>
<protein>
    <recommendedName>
        <fullName evidence="15">Carrier domain-containing protein</fullName>
    </recommendedName>
</protein>
<dbReference type="Pfam" id="PF08659">
    <property type="entry name" value="KR"/>
    <property type="match status" value="2"/>
</dbReference>
<dbReference type="InterPro" id="IPR014043">
    <property type="entry name" value="Acyl_transferase_dom"/>
</dbReference>
<dbReference type="Gene3D" id="3.40.47.10">
    <property type="match status" value="2"/>
</dbReference>
<dbReference type="Gene3D" id="3.40.366.10">
    <property type="entry name" value="Malonyl-Coenzyme A Acyl Carrier Protein, domain 2"/>
    <property type="match status" value="1"/>
</dbReference>
<name>A0A8H4RFQ8_9HELO</name>
<dbReference type="InterPro" id="IPR036736">
    <property type="entry name" value="ACP-like_sf"/>
</dbReference>
<keyword evidence="4" id="KW-0521">NADP</keyword>
<dbReference type="Gene3D" id="3.40.50.150">
    <property type="entry name" value="Vaccinia Virus protein VP39"/>
    <property type="match status" value="1"/>
</dbReference>
<dbReference type="Pfam" id="PF13602">
    <property type="entry name" value="ADH_zinc_N_2"/>
    <property type="match status" value="1"/>
</dbReference>
<dbReference type="InterPro" id="IPR014031">
    <property type="entry name" value="Ketoacyl_synth_C"/>
</dbReference>
<keyword evidence="2" id="KW-0597">Phosphoprotein</keyword>
<proteinExistence type="predicted"/>
<dbReference type="InterPro" id="IPR050091">
    <property type="entry name" value="PKS_NRPS_Biosynth_Enz"/>
</dbReference>
<dbReference type="CDD" id="cd02440">
    <property type="entry name" value="AdoMet_MTases"/>
    <property type="match status" value="1"/>
</dbReference>
<dbReference type="Gene3D" id="3.10.129.110">
    <property type="entry name" value="Polyketide synthase dehydratase"/>
    <property type="match status" value="1"/>
</dbReference>
<evidence type="ECO:0000256" key="4">
    <source>
        <dbReference type="ARBA" id="ARBA00022857"/>
    </source>
</evidence>
<dbReference type="Pfam" id="PF00109">
    <property type="entry name" value="ketoacyl-synt"/>
    <property type="match status" value="1"/>
</dbReference>
<dbReference type="SUPFAM" id="SSF52151">
    <property type="entry name" value="FabD/lysophospholipase-like"/>
    <property type="match status" value="1"/>
</dbReference>
<evidence type="ECO:0000256" key="1">
    <source>
        <dbReference type="ARBA" id="ARBA00022450"/>
    </source>
</evidence>
<gene>
    <name evidence="13" type="ORF">G7Y89_g8896</name>
</gene>
<dbReference type="Gene3D" id="3.90.180.10">
    <property type="entry name" value="Medium-chain alcohol dehydrogenases, catalytic domain"/>
    <property type="match status" value="1"/>
</dbReference>
<dbReference type="Pfam" id="PF08242">
    <property type="entry name" value="Methyltransf_12"/>
    <property type="match status" value="1"/>
</dbReference>
<dbReference type="GO" id="GO:0006633">
    <property type="term" value="P:fatty acid biosynthetic process"/>
    <property type="evidence" value="ECO:0007669"/>
    <property type="project" value="InterPro"/>
</dbReference>
<dbReference type="Pfam" id="PF16197">
    <property type="entry name" value="KAsynt_C_assoc"/>
    <property type="match status" value="1"/>
</dbReference>
<comment type="caution">
    <text evidence="13">The sequence shown here is derived from an EMBL/GenBank/DDBJ whole genome shotgun (WGS) entry which is preliminary data.</text>
</comment>
<evidence type="ECO:0000256" key="6">
    <source>
        <dbReference type="ARBA" id="ARBA00023268"/>
    </source>
</evidence>
<dbReference type="GO" id="GO:1901336">
    <property type="term" value="P:lactone biosynthetic process"/>
    <property type="evidence" value="ECO:0007669"/>
    <property type="project" value="UniProtKB-ARBA"/>
</dbReference>
<feature type="compositionally biased region" description="Polar residues" evidence="9">
    <location>
        <begin position="306"/>
        <end position="323"/>
    </location>
</feature>
<dbReference type="Pfam" id="PF02801">
    <property type="entry name" value="Ketoacyl-synt_C"/>
    <property type="match status" value="1"/>
</dbReference>
<evidence type="ECO:0000313" key="13">
    <source>
        <dbReference type="EMBL" id="KAF4629252.1"/>
    </source>
</evidence>
<dbReference type="SMART" id="SM00823">
    <property type="entry name" value="PKS_PP"/>
    <property type="match status" value="1"/>
</dbReference>
<dbReference type="PANTHER" id="PTHR43775">
    <property type="entry name" value="FATTY ACID SYNTHASE"/>
    <property type="match status" value="1"/>
</dbReference>
<dbReference type="InterPro" id="IPR009081">
    <property type="entry name" value="PP-bd_ACP"/>
</dbReference>
<feature type="region of interest" description="Disordered" evidence="9">
    <location>
        <begin position="304"/>
        <end position="327"/>
    </location>
</feature>
<dbReference type="InterPro" id="IPR049900">
    <property type="entry name" value="PKS_mFAS_DH"/>
</dbReference>
<dbReference type="InterPro" id="IPR013217">
    <property type="entry name" value="Methyltransf_12"/>
</dbReference>
<dbReference type="OrthoDB" id="329835at2759"/>
<dbReference type="CDD" id="cd05195">
    <property type="entry name" value="enoyl_red"/>
    <property type="match status" value="1"/>
</dbReference>
<dbReference type="PROSITE" id="PS52019">
    <property type="entry name" value="PKS_MFAS_DH"/>
    <property type="match status" value="1"/>
</dbReference>
<dbReference type="PROSITE" id="PS00606">
    <property type="entry name" value="KS3_1"/>
    <property type="match status" value="1"/>
</dbReference>
<dbReference type="SMART" id="SM00822">
    <property type="entry name" value="PKS_KR"/>
    <property type="match status" value="1"/>
</dbReference>
<dbReference type="InterPro" id="IPR020843">
    <property type="entry name" value="ER"/>
</dbReference>
<keyword evidence="3" id="KW-0808">Transferase</keyword>
<dbReference type="SUPFAM" id="SSF50129">
    <property type="entry name" value="GroES-like"/>
    <property type="match status" value="1"/>
</dbReference>
<dbReference type="EMBL" id="JAAMPI010000701">
    <property type="protein sequence ID" value="KAF4629252.1"/>
    <property type="molecule type" value="Genomic_DNA"/>
</dbReference>
<dbReference type="InterPro" id="IPR049552">
    <property type="entry name" value="PKS_DH_N"/>
</dbReference>
<dbReference type="InterPro" id="IPR016036">
    <property type="entry name" value="Malonyl_transacylase_ACP-bd"/>
</dbReference>
<feature type="domain" description="Carrier" evidence="10">
    <location>
        <begin position="2515"/>
        <end position="2596"/>
    </location>
</feature>
<dbReference type="GO" id="GO:0004315">
    <property type="term" value="F:3-oxoacyl-[acyl-carrier-protein] synthase activity"/>
    <property type="evidence" value="ECO:0007669"/>
    <property type="project" value="InterPro"/>
</dbReference>
<dbReference type="Pfam" id="PF23114">
    <property type="entry name" value="NAD-bd_HRPKS_sdrA"/>
    <property type="match status" value="1"/>
</dbReference>
<dbReference type="InterPro" id="IPR001227">
    <property type="entry name" value="Ac_transferase_dom_sf"/>
</dbReference>
<dbReference type="InterPro" id="IPR011032">
    <property type="entry name" value="GroES-like_sf"/>
</dbReference>